<evidence type="ECO:0000256" key="1">
    <source>
        <dbReference type="SAM" id="MobiDB-lite"/>
    </source>
</evidence>
<dbReference type="EnsemblMetazoa" id="XM_006565383">
    <property type="protein sequence ID" value="XP_006565446"/>
    <property type="gene ID" value="LOC102655213"/>
</dbReference>
<gene>
    <name evidence="4" type="primary">LOC102655213</name>
</gene>
<protein>
    <submittedName>
        <fullName evidence="4">Uncharacterized protein LOC102655213</fullName>
    </submittedName>
</protein>
<keyword evidence="3" id="KW-1185">Reference proteome</keyword>
<accession>A0A7M7GXK2</accession>
<organism evidence="2">
    <name type="scientific">Apis mellifera</name>
    <name type="common">Honeybee</name>
    <dbReference type="NCBI Taxonomy" id="7460"/>
    <lineage>
        <taxon>Eukaryota</taxon>
        <taxon>Metazoa</taxon>
        <taxon>Ecdysozoa</taxon>
        <taxon>Arthropoda</taxon>
        <taxon>Hexapoda</taxon>
        <taxon>Insecta</taxon>
        <taxon>Pterygota</taxon>
        <taxon>Neoptera</taxon>
        <taxon>Endopterygota</taxon>
        <taxon>Hymenoptera</taxon>
        <taxon>Apocrita</taxon>
        <taxon>Aculeata</taxon>
        <taxon>Apoidea</taxon>
        <taxon>Anthophila</taxon>
        <taxon>Apidae</taxon>
        <taxon>Apis</taxon>
    </lineage>
</organism>
<sequence>MIIMMKIKVTTHLGDSESHGEQKIQYHFPTPIVRAHAKRYEDTANPFKREQRVNVGEQLSKRQTTLVHKGGIKHPASNHDPAKRSRSIRFVDGTTAERKLIV</sequence>
<dbReference type="KEGG" id="ame:102655213"/>
<dbReference type="RefSeq" id="XP_006565446.1">
    <property type="nucleotide sequence ID" value="XM_006565383.3"/>
</dbReference>
<reference evidence="4" key="2">
    <citation type="submission" date="2025-04" db="UniProtKB">
        <authorList>
            <consortium name="RefSeq"/>
        </authorList>
    </citation>
    <scope>IDENTIFICATION</scope>
    <source>
        <strain evidence="4">DH4</strain>
        <tissue evidence="4">Whole body</tissue>
    </source>
</reference>
<dbReference type="GeneID" id="102655213"/>
<name>A0A7M7GXK2_APIME</name>
<reference evidence="2" key="1">
    <citation type="submission" date="2021-01" db="UniProtKB">
        <authorList>
            <consortium name="EnsemblMetazoa"/>
        </authorList>
    </citation>
    <scope>IDENTIFICATION</scope>
    <source>
        <strain evidence="2">DH4</strain>
    </source>
</reference>
<evidence type="ECO:0000313" key="4">
    <source>
        <dbReference type="RefSeq" id="XP_006565446.1"/>
    </source>
</evidence>
<dbReference type="AlphaFoldDB" id="A0A7M7GXK2"/>
<accession>A0A8B6Z2Y0</accession>
<dbReference type="Proteomes" id="UP000005203">
    <property type="component" value="Linkage group LG6"/>
</dbReference>
<evidence type="ECO:0000313" key="3">
    <source>
        <dbReference type="Proteomes" id="UP000005203"/>
    </source>
</evidence>
<feature type="region of interest" description="Disordered" evidence="1">
    <location>
        <begin position="64"/>
        <end position="86"/>
    </location>
</feature>
<proteinExistence type="predicted"/>
<evidence type="ECO:0000313" key="2">
    <source>
        <dbReference type="EnsemblMetazoa" id="XP_006565446"/>
    </source>
</evidence>